<reference evidence="1" key="1">
    <citation type="submission" date="2023-04" db="EMBL/GenBank/DDBJ databases">
        <title>Phytophthora lilii NBRC 32176.</title>
        <authorList>
            <person name="Ichikawa N."/>
            <person name="Sato H."/>
            <person name="Tonouchi N."/>
        </authorList>
    </citation>
    <scope>NUCLEOTIDE SEQUENCE</scope>
    <source>
        <strain evidence="1">NBRC 32176</strain>
    </source>
</reference>
<sequence length="127" mass="14080">MVDSRRPIVYHYPGRNVQMDIVVAGNPSFGVLSHDAYDAAVNARFALFVEAIVTLLKFNPASMLGLKFVMMVGENKAKDSIIGVSLAFIDHLWNFKHIAIFAEVMPDGLEANLVADVINTRLREVYA</sequence>
<comment type="caution">
    <text evidence="1">The sequence shown here is derived from an EMBL/GenBank/DDBJ whole genome shotgun (WGS) entry which is preliminary data.</text>
</comment>
<organism evidence="1 2">
    <name type="scientific">Phytophthora lilii</name>
    <dbReference type="NCBI Taxonomy" id="2077276"/>
    <lineage>
        <taxon>Eukaryota</taxon>
        <taxon>Sar</taxon>
        <taxon>Stramenopiles</taxon>
        <taxon>Oomycota</taxon>
        <taxon>Peronosporomycetes</taxon>
        <taxon>Peronosporales</taxon>
        <taxon>Peronosporaceae</taxon>
        <taxon>Phytophthora</taxon>
    </lineage>
</organism>
<dbReference type="OrthoDB" id="128218at2759"/>
<gene>
    <name evidence="1" type="ORF">Plil01_001257100</name>
</gene>
<proteinExistence type="predicted"/>
<evidence type="ECO:0000313" key="2">
    <source>
        <dbReference type="Proteomes" id="UP001165083"/>
    </source>
</evidence>
<keyword evidence="2" id="KW-1185">Reference proteome</keyword>
<name>A0A9W6UCI1_9STRA</name>
<accession>A0A9W6UCI1</accession>
<evidence type="ECO:0000313" key="1">
    <source>
        <dbReference type="EMBL" id="GMF29576.1"/>
    </source>
</evidence>
<dbReference type="Proteomes" id="UP001165083">
    <property type="component" value="Unassembled WGS sequence"/>
</dbReference>
<dbReference type="EMBL" id="BSXW01000786">
    <property type="protein sequence ID" value="GMF29576.1"/>
    <property type="molecule type" value="Genomic_DNA"/>
</dbReference>
<dbReference type="AlphaFoldDB" id="A0A9W6UCI1"/>
<protein>
    <submittedName>
        <fullName evidence="1">Unnamed protein product</fullName>
    </submittedName>
</protein>